<sequence>MVWYGVSAKIETLNEDLAALTKQNETYKAENTSLKKDQESMREAFELIRNVVLMNTISHSIEGAVVTDDFIVEKVYFNVGENGNLNNVVIDVDNQPDMAYVYEGKGAYELTDREVRAKSDAIIDAVIERYASTENLPLWDDNTYVSVTVKNYEIGTKQSGEFKLIGENK</sequence>
<reference evidence="2 3" key="1">
    <citation type="submission" date="2019-05" db="EMBL/GenBank/DDBJ databases">
        <authorList>
            <person name="Chen C."/>
        </authorList>
    </citation>
    <scope>NUCLEOTIDE SEQUENCE [LARGE SCALE GENOMIC DNA]</scope>
    <source>
        <strain evidence="2 3">HB172198</strain>
    </source>
</reference>
<evidence type="ECO:0000313" key="3">
    <source>
        <dbReference type="Proteomes" id="UP000300879"/>
    </source>
</evidence>
<dbReference type="Proteomes" id="UP000300879">
    <property type="component" value="Chromosome"/>
</dbReference>
<protein>
    <submittedName>
        <fullName evidence="2">Uncharacterized protein</fullName>
    </submittedName>
</protein>
<gene>
    <name evidence="2" type="ORF">E6C60_1565</name>
</gene>
<name>A0A4P8XLD3_9BACL</name>
<dbReference type="AlphaFoldDB" id="A0A4P8XLD3"/>
<dbReference type="KEGG" id="palo:E6C60_1565"/>
<evidence type="ECO:0000313" key="2">
    <source>
        <dbReference type="EMBL" id="QCT02281.1"/>
    </source>
</evidence>
<dbReference type="EMBL" id="CP040396">
    <property type="protein sequence ID" value="QCT02281.1"/>
    <property type="molecule type" value="Genomic_DNA"/>
</dbReference>
<keyword evidence="3" id="KW-1185">Reference proteome</keyword>
<keyword evidence="1" id="KW-0175">Coiled coil</keyword>
<proteinExistence type="predicted"/>
<organism evidence="2 3">
    <name type="scientific">Paenibacillus algicola</name>
    <dbReference type="NCBI Taxonomy" id="2565926"/>
    <lineage>
        <taxon>Bacteria</taxon>
        <taxon>Bacillati</taxon>
        <taxon>Bacillota</taxon>
        <taxon>Bacilli</taxon>
        <taxon>Bacillales</taxon>
        <taxon>Paenibacillaceae</taxon>
        <taxon>Paenibacillus</taxon>
    </lineage>
</organism>
<evidence type="ECO:0000256" key="1">
    <source>
        <dbReference type="SAM" id="Coils"/>
    </source>
</evidence>
<accession>A0A4P8XLD3</accession>
<feature type="coiled-coil region" evidence="1">
    <location>
        <begin position="10"/>
        <end position="44"/>
    </location>
</feature>